<comment type="caution">
    <text evidence="1">The sequence shown here is derived from an EMBL/GenBank/DDBJ whole genome shotgun (WGS) entry which is preliminary data.</text>
</comment>
<dbReference type="InterPro" id="IPR022036">
    <property type="entry name" value="DUF3605"/>
</dbReference>
<evidence type="ECO:0000313" key="2">
    <source>
        <dbReference type="Proteomes" id="UP000243723"/>
    </source>
</evidence>
<dbReference type="OrthoDB" id="498286at2759"/>
<dbReference type="PANTHER" id="PTHR35020">
    <property type="entry name" value="N-ACETYLGLUCOSAMINE-INDUCED PROTEIN 1"/>
    <property type="match status" value="1"/>
</dbReference>
<keyword evidence="2" id="KW-1185">Reference proteome</keyword>
<dbReference type="AlphaFoldDB" id="A0A2P8AK67"/>
<dbReference type="PANTHER" id="PTHR35020:SF2">
    <property type="entry name" value="N-ACETYLGLUCOSAMINE-INDUCED PROTEIN 1"/>
    <property type="match status" value="1"/>
</dbReference>
<dbReference type="STRING" id="40998.A0A2P8AK67"/>
<accession>A0A2P8AK67</accession>
<gene>
    <name evidence="1" type="ORF">B9Z65_987</name>
</gene>
<dbReference type="EMBL" id="NHZQ01000003">
    <property type="protein sequence ID" value="PSK60837.1"/>
    <property type="molecule type" value="Genomic_DNA"/>
</dbReference>
<organism evidence="1 2">
    <name type="scientific">Elsinoe australis</name>
    <dbReference type="NCBI Taxonomy" id="40998"/>
    <lineage>
        <taxon>Eukaryota</taxon>
        <taxon>Fungi</taxon>
        <taxon>Dikarya</taxon>
        <taxon>Ascomycota</taxon>
        <taxon>Pezizomycotina</taxon>
        <taxon>Dothideomycetes</taxon>
        <taxon>Dothideomycetidae</taxon>
        <taxon>Myriangiales</taxon>
        <taxon>Elsinoaceae</taxon>
        <taxon>Elsinoe</taxon>
    </lineage>
</organism>
<dbReference type="GO" id="GO:0006044">
    <property type="term" value="P:N-acetylglucosamine metabolic process"/>
    <property type="evidence" value="ECO:0007669"/>
    <property type="project" value="TreeGrafter"/>
</dbReference>
<protein>
    <submittedName>
        <fullName evidence="1">N-acetylglucosamine-induced protein 1</fullName>
    </submittedName>
</protein>
<evidence type="ECO:0000313" key="1">
    <source>
        <dbReference type="EMBL" id="PSK60837.1"/>
    </source>
</evidence>
<reference evidence="1 2" key="1">
    <citation type="submission" date="2017-05" db="EMBL/GenBank/DDBJ databases">
        <title>Draft genome sequence of Elsinoe australis.</title>
        <authorList>
            <person name="Cheng Q."/>
        </authorList>
    </citation>
    <scope>NUCLEOTIDE SEQUENCE [LARGE SCALE GENOMIC DNA]</scope>
    <source>
        <strain evidence="1 2">NL1</strain>
    </source>
</reference>
<dbReference type="Pfam" id="PF12239">
    <property type="entry name" value="DUF3605"/>
    <property type="match status" value="1"/>
</dbReference>
<dbReference type="GO" id="GO:0005737">
    <property type="term" value="C:cytoplasm"/>
    <property type="evidence" value="ECO:0007669"/>
    <property type="project" value="TreeGrafter"/>
</dbReference>
<name>A0A2P8AK67_9PEZI</name>
<sequence>MASDTPFKTEEKVTEGGIPLTSIDRELLAMKDEDFHLITWDDLRHIILVTNALEELKRLPSDLRRYVAWSASIKSQYGSITTYVVQERLHWTPIDATAPIPSFAHHNPVPFADERDYQILSNDWPYGLAPGIVHIVVWTKALIATDETNGDVTGESRELIERFVERRFVKDLDRVVGEGKGKGNVLWFKNWVSLQSVRGVDHVHVLVKDAPKELLDQWMKRTSEPLQW</sequence>
<proteinExistence type="predicted"/>
<dbReference type="Proteomes" id="UP000243723">
    <property type="component" value="Unassembled WGS sequence"/>
</dbReference>